<dbReference type="InterPro" id="IPR020904">
    <property type="entry name" value="Sc_DH/Rdtase_CS"/>
</dbReference>
<accession>A0A1Y1LXI3</accession>
<protein>
    <recommendedName>
        <fullName evidence="8">15-hydroxyprostaglandin dehydrogenase</fullName>
    </recommendedName>
</protein>
<proteinExistence type="inferred from homology"/>
<evidence type="ECO:0008006" key="8">
    <source>
        <dbReference type="Google" id="ProtNLM"/>
    </source>
</evidence>
<keyword evidence="4" id="KW-0732">Signal</keyword>
<evidence type="ECO:0000256" key="4">
    <source>
        <dbReference type="SAM" id="SignalP"/>
    </source>
</evidence>
<gene>
    <name evidence="6" type="ORF">PPYR_14788</name>
</gene>
<evidence type="ECO:0000256" key="1">
    <source>
        <dbReference type="ARBA" id="ARBA00006484"/>
    </source>
</evidence>
<reference evidence="5" key="1">
    <citation type="journal article" date="2016" name="Sci. Rep.">
        <title>Molecular characterization of firefly nuptial gifts: a multi-omics approach sheds light on postcopulatory sexual selection.</title>
        <authorList>
            <person name="Al-Wathiqui N."/>
            <person name="Fallon T.R."/>
            <person name="South A."/>
            <person name="Weng J.K."/>
            <person name="Lewis S.M."/>
        </authorList>
    </citation>
    <scope>NUCLEOTIDE SEQUENCE</scope>
</reference>
<dbReference type="EMBL" id="GEZM01049940">
    <property type="protein sequence ID" value="JAV75747.1"/>
    <property type="molecule type" value="Transcribed_RNA"/>
</dbReference>
<dbReference type="OrthoDB" id="417891at2759"/>
<keyword evidence="7" id="KW-1185">Reference proteome</keyword>
<dbReference type="Gene3D" id="3.40.50.720">
    <property type="entry name" value="NAD(P)-binding Rossmann-like Domain"/>
    <property type="match status" value="1"/>
</dbReference>
<evidence type="ECO:0000256" key="2">
    <source>
        <dbReference type="ARBA" id="ARBA00023002"/>
    </source>
</evidence>
<feature type="chain" id="PRO_5036029840" description="15-hydroxyprostaglandin dehydrogenase" evidence="4">
    <location>
        <begin position="17"/>
        <end position="286"/>
    </location>
</feature>
<dbReference type="EMBL" id="VVIM01000010">
    <property type="protein sequence ID" value="KAB0792829.1"/>
    <property type="molecule type" value="Genomic_DNA"/>
</dbReference>
<dbReference type="Proteomes" id="UP000327044">
    <property type="component" value="Unassembled WGS sequence"/>
</dbReference>
<evidence type="ECO:0000256" key="3">
    <source>
        <dbReference type="RuleBase" id="RU000363"/>
    </source>
</evidence>
<dbReference type="FunCoup" id="A0A1Y1LXI3">
    <property type="interactions" value="119"/>
</dbReference>
<dbReference type="PRINTS" id="PR00081">
    <property type="entry name" value="GDHRDH"/>
</dbReference>
<dbReference type="AlphaFoldDB" id="A0A1Y1LXI3"/>
<evidence type="ECO:0000313" key="7">
    <source>
        <dbReference type="Proteomes" id="UP000327044"/>
    </source>
</evidence>
<organism evidence="5">
    <name type="scientific">Photinus pyralis</name>
    <name type="common">Common eastern firefly</name>
    <name type="synonym">Lampyris pyralis</name>
    <dbReference type="NCBI Taxonomy" id="7054"/>
    <lineage>
        <taxon>Eukaryota</taxon>
        <taxon>Metazoa</taxon>
        <taxon>Ecdysozoa</taxon>
        <taxon>Arthropoda</taxon>
        <taxon>Hexapoda</taxon>
        <taxon>Insecta</taxon>
        <taxon>Pterygota</taxon>
        <taxon>Neoptera</taxon>
        <taxon>Endopterygota</taxon>
        <taxon>Coleoptera</taxon>
        <taxon>Polyphaga</taxon>
        <taxon>Elateriformia</taxon>
        <taxon>Elateroidea</taxon>
        <taxon>Lampyridae</taxon>
        <taxon>Lampyrinae</taxon>
        <taxon>Photinus</taxon>
    </lineage>
</organism>
<keyword evidence="2" id="KW-0560">Oxidoreductase</keyword>
<dbReference type="InterPro" id="IPR036291">
    <property type="entry name" value="NAD(P)-bd_dom_sf"/>
</dbReference>
<evidence type="ECO:0000313" key="5">
    <source>
        <dbReference type="EMBL" id="JAV75747.1"/>
    </source>
</evidence>
<dbReference type="Pfam" id="PF00106">
    <property type="entry name" value="adh_short"/>
    <property type="match status" value="1"/>
</dbReference>
<reference evidence="6 7" key="2">
    <citation type="journal article" date="2018" name="Elife">
        <title>Firefly genomes illuminate parallel origins of bioluminescence in beetles.</title>
        <authorList>
            <person name="Fallon T.R."/>
            <person name="Lower S.E."/>
            <person name="Chang C.H."/>
            <person name="Bessho-Uehara M."/>
            <person name="Martin G.J."/>
            <person name="Bewick A.J."/>
            <person name="Behringer M."/>
            <person name="Debat H.J."/>
            <person name="Wong I."/>
            <person name="Day J.C."/>
            <person name="Suvorov A."/>
            <person name="Silva C.J."/>
            <person name="Stanger-Hall K.F."/>
            <person name="Hall D.W."/>
            <person name="Schmitz R.J."/>
            <person name="Nelson D.R."/>
            <person name="Lewis S.M."/>
            <person name="Shigenobu S."/>
            <person name="Bybee S.M."/>
            <person name="Larracuente A.M."/>
            <person name="Oba Y."/>
            <person name="Weng J.K."/>
        </authorList>
    </citation>
    <scope>NUCLEOTIDE SEQUENCE [LARGE SCALE GENOMIC DNA]</scope>
    <source>
        <strain evidence="6">1611_PpyrPB1</strain>
        <tissue evidence="6">Whole body</tissue>
    </source>
</reference>
<dbReference type="PANTHER" id="PTHR44229:SF8">
    <property type="entry name" value="ALCOHOL DEHYDROGENASE-RELATED"/>
    <property type="match status" value="1"/>
</dbReference>
<dbReference type="GO" id="GO:0016616">
    <property type="term" value="F:oxidoreductase activity, acting on the CH-OH group of donors, NAD or NADP as acceptor"/>
    <property type="evidence" value="ECO:0007669"/>
    <property type="project" value="TreeGrafter"/>
</dbReference>
<dbReference type="PRINTS" id="PR00080">
    <property type="entry name" value="SDRFAMILY"/>
</dbReference>
<dbReference type="InParanoid" id="A0A1Y1LXI3"/>
<dbReference type="GO" id="GO:0005737">
    <property type="term" value="C:cytoplasm"/>
    <property type="evidence" value="ECO:0007669"/>
    <property type="project" value="TreeGrafter"/>
</dbReference>
<comment type="similarity">
    <text evidence="1 3">Belongs to the short-chain dehydrogenases/reductases (SDR) family.</text>
</comment>
<evidence type="ECO:0000313" key="6">
    <source>
        <dbReference type="EMBL" id="KAB0792829.1"/>
    </source>
</evidence>
<dbReference type="InterPro" id="IPR002347">
    <property type="entry name" value="SDR_fam"/>
</dbReference>
<dbReference type="PANTHER" id="PTHR44229">
    <property type="entry name" value="15-HYDROXYPROSTAGLANDIN DEHYDROGENASE [NAD(+)]"/>
    <property type="match status" value="1"/>
</dbReference>
<dbReference type="SUPFAM" id="SSF51735">
    <property type="entry name" value="NAD(P)-binding Rossmann-fold domains"/>
    <property type="match status" value="1"/>
</dbReference>
<reference evidence="6" key="3">
    <citation type="submission" date="2019-08" db="EMBL/GenBank/DDBJ databases">
        <authorList>
            <consortium name="Photinus pyralis genome working group"/>
            <person name="Fallon T.R."/>
            <person name="Sander Lower S.E."/>
            <person name="Weng J.-K."/>
        </authorList>
    </citation>
    <scope>NUCLEOTIDE SEQUENCE</scope>
    <source>
        <strain evidence="6">1611_PpyrPB1</strain>
        <tissue evidence="6">Whole body</tissue>
    </source>
</reference>
<name>A0A1Y1LXI3_PHOPY</name>
<dbReference type="PROSITE" id="PS00061">
    <property type="entry name" value="ADH_SHORT"/>
    <property type="match status" value="1"/>
</dbReference>
<sequence>MLQLQFFFLLTTAAGAETIFNIEGKIALVTGGAQGIGYATIDALLQAGVRGVTLVDENVAKGRSTAKSFNAKYGYGRVIFLAADVSNGNIFEDVFKVSLDHWRGLDIVVNNAGVFNENNRNDTINTNIVGVVHGTMLGFKYMSTAKGGRGGVIINVSSIAALTTVYYCPVYSGSKSFVLELGRALGNPIYYDYNMVRVVTVCLGLTSTSLTATDHFVSSISNELTPRLKEAALETFVTSPSQSSKNVGDGIRDVLEDGSSGSVWVIEDDKPPYEIYFPDRKAMRKN</sequence>
<feature type="signal peptide" evidence="4">
    <location>
        <begin position="1"/>
        <end position="16"/>
    </location>
</feature>